<dbReference type="GO" id="GO:0019898">
    <property type="term" value="C:extrinsic component of membrane"/>
    <property type="evidence" value="ECO:0007669"/>
    <property type="project" value="InterPro"/>
</dbReference>
<protein>
    <recommendedName>
        <fullName evidence="2">PsbP C-terminal domain-containing protein</fullName>
    </recommendedName>
</protein>
<accession>K8EIZ6</accession>
<dbReference type="RefSeq" id="XP_007511838.1">
    <property type="nucleotide sequence ID" value="XM_007511776.1"/>
</dbReference>
<feature type="compositionally biased region" description="Low complexity" evidence="1">
    <location>
        <begin position="33"/>
        <end position="42"/>
    </location>
</feature>
<dbReference type="InterPro" id="IPR016123">
    <property type="entry name" value="Mog1/PsbP_a/b/a-sand"/>
</dbReference>
<feature type="region of interest" description="Disordered" evidence="1">
    <location>
        <begin position="26"/>
        <end position="50"/>
    </location>
</feature>
<dbReference type="Proteomes" id="UP000198341">
    <property type="component" value="Chromosome 8"/>
</dbReference>
<dbReference type="GeneID" id="19014036"/>
<evidence type="ECO:0000313" key="4">
    <source>
        <dbReference type="Proteomes" id="UP000198341"/>
    </source>
</evidence>
<dbReference type="GO" id="GO:0009654">
    <property type="term" value="C:photosystem II oxygen evolving complex"/>
    <property type="evidence" value="ECO:0007669"/>
    <property type="project" value="InterPro"/>
</dbReference>
<dbReference type="GO" id="GO:0015979">
    <property type="term" value="P:photosynthesis"/>
    <property type="evidence" value="ECO:0007669"/>
    <property type="project" value="InterPro"/>
</dbReference>
<dbReference type="EMBL" id="FO082271">
    <property type="protein sequence ID" value="CCO17959.1"/>
    <property type="molecule type" value="Genomic_DNA"/>
</dbReference>
<name>K8EIZ6_9CHLO</name>
<dbReference type="eggNOG" id="ENOG502QVAW">
    <property type="taxonomic scope" value="Eukaryota"/>
</dbReference>
<dbReference type="SUPFAM" id="SSF55724">
    <property type="entry name" value="Mog1p/PsbP-like"/>
    <property type="match status" value="1"/>
</dbReference>
<organism evidence="3 4">
    <name type="scientific">Bathycoccus prasinos</name>
    <dbReference type="NCBI Taxonomy" id="41875"/>
    <lineage>
        <taxon>Eukaryota</taxon>
        <taxon>Viridiplantae</taxon>
        <taxon>Chlorophyta</taxon>
        <taxon>Mamiellophyceae</taxon>
        <taxon>Mamiellales</taxon>
        <taxon>Bathycoccaceae</taxon>
        <taxon>Bathycoccus</taxon>
    </lineage>
</organism>
<keyword evidence="4" id="KW-1185">Reference proteome</keyword>
<dbReference type="STRING" id="41875.K8EIZ6"/>
<proteinExistence type="predicted"/>
<feature type="domain" description="PsbP C-terminal" evidence="2">
    <location>
        <begin position="135"/>
        <end position="281"/>
    </location>
</feature>
<evidence type="ECO:0000259" key="2">
    <source>
        <dbReference type="Pfam" id="PF01789"/>
    </source>
</evidence>
<dbReference type="AlphaFoldDB" id="K8EIZ6"/>
<reference evidence="3 4" key="1">
    <citation type="submission" date="2011-10" db="EMBL/GenBank/DDBJ databases">
        <authorList>
            <person name="Genoscope - CEA"/>
        </authorList>
    </citation>
    <scope>NUCLEOTIDE SEQUENCE [LARGE SCALE GENOMIC DNA]</scope>
    <source>
        <strain evidence="3 4">RCC 1105</strain>
    </source>
</reference>
<gene>
    <name evidence="3" type="ORF">Bathy08g00570</name>
</gene>
<evidence type="ECO:0000256" key="1">
    <source>
        <dbReference type="SAM" id="MobiDB-lite"/>
    </source>
</evidence>
<dbReference type="KEGG" id="bpg:Bathy08g00570"/>
<sequence length="283" mass="31426">MYAQKSPPCARCCSFIRATNIKNNRKNHYRRLSSSSVSSSSSKTTRREEEKLDITMMTTKRTRREQLLNATALGVLLSFQGGLLVSPPPAQAVMGSIAGRVPGFGKIEEDGSMTYTRPEAKSGGHGIGWTEITPYSVKLREGWEEVAVSIADPGGTEIDTRFKSESEGDVKIVLAPVLRFANVEDGENPTIEELVPITNFILGFAPEVLGQPVNEEQIKSMEKDTRNGLTHYNYEISNEAHWLISATVWKKRVYLCSVKASGRQWRTAQPKLRDTIASFTVLK</sequence>
<dbReference type="PANTHER" id="PTHR31407">
    <property type="match status" value="1"/>
</dbReference>
<dbReference type="OrthoDB" id="496416at2759"/>
<evidence type="ECO:0000313" key="3">
    <source>
        <dbReference type="EMBL" id="CCO17959.1"/>
    </source>
</evidence>
<dbReference type="GO" id="GO:0005509">
    <property type="term" value="F:calcium ion binding"/>
    <property type="evidence" value="ECO:0007669"/>
    <property type="project" value="InterPro"/>
</dbReference>
<dbReference type="Gene3D" id="3.40.1000.10">
    <property type="entry name" value="Mog1/PsbP, alpha/beta/alpha sandwich"/>
    <property type="match status" value="1"/>
</dbReference>
<dbReference type="InterPro" id="IPR002683">
    <property type="entry name" value="PsbP_C"/>
</dbReference>
<dbReference type="PANTHER" id="PTHR31407:SF38">
    <property type="entry name" value="PSBP DOMAIN-CONTAINING PROTEIN 4, CHLOROPLASTIC"/>
    <property type="match status" value="1"/>
</dbReference>
<dbReference type="Pfam" id="PF01789">
    <property type="entry name" value="PsbP"/>
    <property type="match status" value="1"/>
</dbReference>